<evidence type="ECO:0000256" key="1">
    <source>
        <dbReference type="ARBA" id="ARBA00006484"/>
    </source>
</evidence>
<comment type="caution">
    <text evidence="4">The sequence shown here is derived from an EMBL/GenBank/DDBJ whole genome shotgun (WGS) entry which is preliminary data.</text>
</comment>
<sequence>MKQKTALITGASRGIGRAAALKFAKNGYNLIINCIHNKDKLLGVKDEVLKLQQEYLLKNNTGNTYTEKQNLCQSDNILSCWEVVCDTGNFSECNKASGENSFLDIFRELDKKNLTIDVLVNNSGVSYIGLIQDMSYENWKNIIDTNLGSVFNMTRLVIPLMLKSYRGKIINISSVWGICGASCETAYSASKGGVNAFTKALAKELAPSNIYVNAIACGAIDTDMNKGLEKQALDILKSEIPAGRLGKPEDIAELIFYLADRDNYTNGAIITVDGGWI</sequence>
<evidence type="ECO:0000313" key="5">
    <source>
        <dbReference type="Proteomes" id="UP000003011"/>
    </source>
</evidence>
<dbReference type="PRINTS" id="PR00081">
    <property type="entry name" value="GDHRDH"/>
</dbReference>
<dbReference type="InterPro" id="IPR002347">
    <property type="entry name" value="SDR_fam"/>
</dbReference>
<evidence type="ECO:0008006" key="6">
    <source>
        <dbReference type="Google" id="ProtNLM"/>
    </source>
</evidence>
<dbReference type="InterPro" id="IPR020904">
    <property type="entry name" value="Sc_DH/Rdtase_CS"/>
</dbReference>
<evidence type="ECO:0000256" key="3">
    <source>
        <dbReference type="RuleBase" id="RU000363"/>
    </source>
</evidence>
<dbReference type="InterPro" id="IPR050259">
    <property type="entry name" value="SDR"/>
</dbReference>
<dbReference type="Pfam" id="PF13561">
    <property type="entry name" value="adh_short_C2"/>
    <property type="match status" value="1"/>
</dbReference>
<dbReference type="PANTHER" id="PTHR42879">
    <property type="entry name" value="3-OXOACYL-(ACYL-CARRIER-PROTEIN) REDUCTASE"/>
    <property type="match status" value="1"/>
</dbReference>
<gene>
    <name evidence="4" type="ORF">HMPREF9333_00075</name>
</gene>
<dbReference type="SUPFAM" id="SSF51735">
    <property type="entry name" value="NAD(P)-binding Rossmann-fold domains"/>
    <property type="match status" value="1"/>
</dbReference>
<dbReference type="OrthoDB" id="9803333at2"/>
<dbReference type="eggNOG" id="COG1028">
    <property type="taxonomic scope" value="Bacteria"/>
</dbReference>
<dbReference type="GO" id="GO:0032787">
    <property type="term" value="P:monocarboxylic acid metabolic process"/>
    <property type="evidence" value="ECO:0007669"/>
    <property type="project" value="UniProtKB-ARBA"/>
</dbReference>
<dbReference type="PANTHER" id="PTHR42879:SF2">
    <property type="entry name" value="3-OXOACYL-[ACYL-CARRIER-PROTEIN] REDUCTASE FABG"/>
    <property type="match status" value="1"/>
</dbReference>
<dbReference type="AlphaFoldDB" id="G5GET7"/>
<dbReference type="Pfam" id="PF00106">
    <property type="entry name" value="adh_short"/>
    <property type="match status" value="1"/>
</dbReference>
<dbReference type="EMBL" id="ACZL01000003">
    <property type="protein sequence ID" value="EHI56628.1"/>
    <property type="molecule type" value="Genomic_DNA"/>
</dbReference>
<accession>G5GET7</accession>
<protein>
    <recommendedName>
        <fullName evidence="6">3-oxoacyl-[acyl-carrier-protein] reductase</fullName>
    </recommendedName>
</protein>
<dbReference type="STRING" id="679200.HMPREF9333_00075"/>
<reference evidence="4 5" key="1">
    <citation type="submission" date="2011-08" db="EMBL/GenBank/DDBJ databases">
        <title>The Genome Sequence of Johnsonella ignava ATCC 51276.</title>
        <authorList>
            <consortium name="The Broad Institute Genome Sequencing Platform"/>
            <person name="Earl A."/>
            <person name="Ward D."/>
            <person name="Feldgarden M."/>
            <person name="Gevers D."/>
            <person name="Izard J."/>
            <person name="Blanton J.M."/>
            <person name="Baranova O.V."/>
            <person name="Dewhirst F.E."/>
            <person name="Young S.K."/>
            <person name="Zeng Q."/>
            <person name="Gargeya S."/>
            <person name="Fitzgerald M."/>
            <person name="Haas B."/>
            <person name="Abouelleil A."/>
            <person name="Alvarado L."/>
            <person name="Arachchi H.M."/>
            <person name="Berlin A."/>
            <person name="Brown A."/>
            <person name="Chapman S.B."/>
            <person name="Chen Z."/>
            <person name="Dunbar C."/>
            <person name="Freedman E."/>
            <person name="Gearin G."/>
            <person name="Gellesch M."/>
            <person name="Goldberg J."/>
            <person name="Griggs A."/>
            <person name="Gujja S."/>
            <person name="Heiman D."/>
            <person name="Howarth C."/>
            <person name="Larson L."/>
            <person name="Lui A."/>
            <person name="MacDonald P.J.P."/>
            <person name="Montmayeur A."/>
            <person name="Murphy C."/>
            <person name="Neiman D."/>
            <person name="Pearson M."/>
            <person name="Priest M."/>
            <person name="Roberts A."/>
            <person name="Saif S."/>
            <person name="Shea T."/>
            <person name="Shenoy N."/>
            <person name="Sisk P."/>
            <person name="Stolte C."/>
            <person name="Sykes S."/>
            <person name="Wortman J."/>
            <person name="Nusbaum C."/>
            <person name="Birren B."/>
        </authorList>
    </citation>
    <scope>NUCLEOTIDE SEQUENCE [LARGE SCALE GENOMIC DNA]</scope>
    <source>
        <strain evidence="4 5">ATCC 51276</strain>
    </source>
</reference>
<dbReference type="Gene3D" id="3.40.50.720">
    <property type="entry name" value="NAD(P)-binding Rossmann-like Domain"/>
    <property type="match status" value="1"/>
</dbReference>
<evidence type="ECO:0000256" key="2">
    <source>
        <dbReference type="ARBA" id="ARBA00023221"/>
    </source>
</evidence>
<dbReference type="PATRIC" id="fig|679200.3.peg.81"/>
<organism evidence="4 5">
    <name type="scientific">Johnsonella ignava ATCC 51276</name>
    <dbReference type="NCBI Taxonomy" id="679200"/>
    <lineage>
        <taxon>Bacteria</taxon>
        <taxon>Bacillati</taxon>
        <taxon>Bacillota</taxon>
        <taxon>Clostridia</taxon>
        <taxon>Lachnospirales</taxon>
        <taxon>Lachnospiraceae</taxon>
        <taxon>Johnsonella</taxon>
    </lineage>
</organism>
<keyword evidence="2" id="KW-0753">Steroid metabolism</keyword>
<dbReference type="HOGENOM" id="CLU_010194_1_3_9"/>
<dbReference type="PROSITE" id="PS00061">
    <property type="entry name" value="ADH_SHORT"/>
    <property type="match status" value="1"/>
</dbReference>
<dbReference type="PRINTS" id="PR00080">
    <property type="entry name" value="SDRFAMILY"/>
</dbReference>
<name>G5GET7_9FIRM</name>
<keyword evidence="2" id="KW-0443">Lipid metabolism</keyword>
<dbReference type="GO" id="GO:0008202">
    <property type="term" value="P:steroid metabolic process"/>
    <property type="evidence" value="ECO:0007669"/>
    <property type="project" value="UniProtKB-KW"/>
</dbReference>
<dbReference type="InterPro" id="IPR036291">
    <property type="entry name" value="NAD(P)-bd_dom_sf"/>
</dbReference>
<dbReference type="RefSeq" id="WP_005538997.1">
    <property type="nucleotide sequence ID" value="NZ_JH378829.1"/>
</dbReference>
<comment type="similarity">
    <text evidence="1 3">Belongs to the short-chain dehydrogenases/reductases (SDR) family.</text>
</comment>
<keyword evidence="5" id="KW-1185">Reference proteome</keyword>
<dbReference type="Proteomes" id="UP000003011">
    <property type="component" value="Unassembled WGS sequence"/>
</dbReference>
<proteinExistence type="inferred from homology"/>
<evidence type="ECO:0000313" key="4">
    <source>
        <dbReference type="EMBL" id="EHI56628.1"/>
    </source>
</evidence>